<dbReference type="OrthoDB" id="5180642at2"/>
<feature type="compositionally biased region" description="Polar residues" evidence="1">
    <location>
        <begin position="233"/>
        <end position="264"/>
    </location>
</feature>
<protein>
    <submittedName>
        <fullName evidence="2">Uncharacterized protein</fullName>
    </submittedName>
</protein>
<sequence length="270" mass="27886">MRRVAVLLSALLVVACGDGDGGGSATPSGEPPGSPVTADLTVPPGTVLLGAPFPHAGGTEALLLVDGDPVAAFGDLVDQLRAAGLQPLTYHPDDDAEPATCRLRDDDPSTLECETHAFGPDGYRLDLNLLVSEDDDPYQSFVRVTEVTGSPSSPLPDLETEAPTPDGESPVTPPPVPDELPGPGDPIGAPFAPSGEEHTLLDGYCSPRPSRRRARPAGSSPSSGRPTASGPATPSQRGSSTWAWSPSPTFRPWTATSPPRSTASRRAGWC</sequence>
<feature type="region of interest" description="Disordered" evidence="1">
    <location>
        <begin position="146"/>
        <end position="270"/>
    </location>
</feature>
<name>A0A1H5PVD2_9ACTN</name>
<proteinExistence type="predicted"/>
<dbReference type="EMBL" id="FNUC01000004">
    <property type="protein sequence ID" value="SEF17812.1"/>
    <property type="molecule type" value="Genomic_DNA"/>
</dbReference>
<dbReference type="RefSeq" id="WP_069114374.1">
    <property type="nucleotide sequence ID" value="NZ_FNUC01000004.1"/>
</dbReference>
<dbReference type="STRING" id="561176.SAMN04488561_6058"/>
<feature type="compositionally biased region" description="Low complexity" evidence="1">
    <location>
        <begin position="216"/>
        <end position="232"/>
    </location>
</feature>
<reference evidence="3" key="1">
    <citation type="submission" date="2016-10" db="EMBL/GenBank/DDBJ databases">
        <authorList>
            <person name="Varghese N."/>
            <person name="Submissions S."/>
        </authorList>
    </citation>
    <scope>NUCLEOTIDE SEQUENCE [LARGE SCALE GENOMIC DNA]</scope>
    <source>
        <strain evidence="3">DSM 45237</strain>
    </source>
</reference>
<accession>A0A1H5PVD2</accession>
<dbReference type="PROSITE" id="PS51257">
    <property type="entry name" value="PROKAR_LIPOPROTEIN"/>
    <property type="match status" value="1"/>
</dbReference>
<gene>
    <name evidence="2" type="ORF">SAMN04488561_6058</name>
</gene>
<evidence type="ECO:0000313" key="3">
    <source>
        <dbReference type="Proteomes" id="UP000181980"/>
    </source>
</evidence>
<organism evidence="2 3">
    <name type="scientific">Jiangella alba</name>
    <dbReference type="NCBI Taxonomy" id="561176"/>
    <lineage>
        <taxon>Bacteria</taxon>
        <taxon>Bacillati</taxon>
        <taxon>Actinomycetota</taxon>
        <taxon>Actinomycetes</taxon>
        <taxon>Jiangellales</taxon>
        <taxon>Jiangellaceae</taxon>
        <taxon>Jiangella</taxon>
    </lineage>
</organism>
<feature type="compositionally biased region" description="Pro residues" evidence="1">
    <location>
        <begin position="171"/>
        <end position="184"/>
    </location>
</feature>
<dbReference type="AlphaFoldDB" id="A0A1H5PVD2"/>
<keyword evidence="3" id="KW-1185">Reference proteome</keyword>
<evidence type="ECO:0000313" key="2">
    <source>
        <dbReference type="EMBL" id="SEF17812.1"/>
    </source>
</evidence>
<evidence type="ECO:0000256" key="1">
    <source>
        <dbReference type="SAM" id="MobiDB-lite"/>
    </source>
</evidence>
<dbReference type="Proteomes" id="UP000181980">
    <property type="component" value="Unassembled WGS sequence"/>
</dbReference>